<evidence type="ECO:0000256" key="5">
    <source>
        <dbReference type="ARBA" id="ARBA00022741"/>
    </source>
</evidence>
<keyword evidence="6 12" id="KW-0067">ATP-binding</keyword>
<keyword evidence="5" id="KW-0547">Nucleotide-binding</keyword>
<organism evidence="12 13">
    <name type="scientific">Nesterenkonia aerolata</name>
    <dbReference type="NCBI Taxonomy" id="3074079"/>
    <lineage>
        <taxon>Bacteria</taxon>
        <taxon>Bacillati</taxon>
        <taxon>Actinomycetota</taxon>
        <taxon>Actinomycetes</taxon>
        <taxon>Micrococcales</taxon>
        <taxon>Micrococcaceae</taxon>
        <taxon>Nesterenkonia</taxon>
    </lineage>
</organism>
<gene>
    <name evidence="12" type="ORF">RIL96_03215</name>
</gene>
<dbReference type="PANTHER" id="PTHR42771:SF2">
    <property type="entry name" value="IRON(3+)-HYDROXAMATE IMPORT ATP-BINDING PROTEIN FHUC"/>
    <property type="match status" value="1"/>
</dbReference>
<keyword evidence="8" id="KW-0406">Ion transport</keyword>
<keyword evidence="3" id="KW-1003">Cell membrane</keyword>
<reference evidence="12 13" key="1">
    <citation type="submission" date="2023-09" db="EMBL/GenBank/DDBJ databases">
        <title>Description of three actinobacteria isolated from air of manufacturing shop in a pharmaceutical factory.</title>
        <authorList>
            <person name="Zhang D.-F."/>
        </authorList>
    </citation>
    <scope>NUCLEOTIDE SEQUENCE [LARGE SCALE GENOMIC DNA]</scope>
    <source>
        <strain evidence="12 13">LY-0111</strain>
    </source>
</reference>
<evidence type="ECO:0000256" key="7">
    <source>
        <dbReference type="ARBA" id="ARBA00023004"/>
    </source>
</evidence>
<dbReference type="GO" id="GO:0005524">
    <property type="term" value="F:ATP binding"/>
    <property type="evidence" value="ECO:0007669"/>
    <property type="project" value="UniProtKB-KW"/>
</dbReference>
<dbReference type="RefSeq" id="WP_310547561.1">
    <property type="nucleotide sequence ID" value="NZ_JAVKGR010000002.1"/>
</dbReference>
<keyword evidence="13" id="KW-1185">Reference proteome</keyword>
<keyword evidence="7" id="KW-0408">Iron</keyword>
<evidence type="ECO:0000256" key="10">
    <source>
        <dbReference type="SAM" id="MobiDB-lite"/>
    </source>
</evidence>
<evidence type="ECO:0000256" key="9">
    <source>
        <dbReference type="ARBA" id="ARBA00023136"/>
    </source>
</evidence>
<dbReference type="PROSITE" id="PS50893">
    <property type="entry name" value="ABC_TRANSPORTER_2"/>
    <property type="match status" value="1"/>
</dbReference>
<accession>A0ABU2DPY3</accession>
<dbReference type="InterPro" id="IPR027417">
    <property type="entry name" value="P-loop_NTPase"/>
</dbReference>
<dbReference type="SMART" id="SM00382">
    <property type="entry name" value="AAA"/>
    <property type="match status" value="1"/>
</dbReference>
<keyword evidence="9" id="KW-0472">Membrane</keyword>
<dbReference type="Proteomes" id="UP001251870">
    <property type="component" value="Unassembled WGS sequence"/>
</dbReference>
<feature type="domain" description="ABC transporter" evidence="11">
    <location>
        <begin position="43"/>
        <end position="278"/>
    </location>
</feature>
<protein>
    <submittedName>
        <fullName evidence="12">ABC transporter ATP-binding protein</fullName>
    </submittedName>
</protein>
<name>A0ABU2DPY3_9MICC</name>
<comment type="subcellular location">
    <subcellularLocation>
        <location evidence="1">Cell membrane</location>
        <topology evidence="1">Peripheral membrane protein</topology>
    </subcellularLocation>
</comment>
<keyword evidence="4" id="KW-0410">Iron transport</keyword>
<feature type="compositionally biased region" description="Polar residues" evidence="10">
    <location>
        <begin position="9"/>
        <end position="21"/>
    </location>
</feature>
<evidence type="ECO:0000313" key="13">
    <source>
        <dbReference type="Proteomes" id="UP001251870"/>
    </source>
</evidence>
<comment type="caution">
    <text evidence="12">The sequence shown here is derived from an EMBL/GenBank/DDBJ whole genome shotgun (WGS) entry which is preliminary data.</text>
</comment>
<sequence length="295" mass="31523">MSEEEKSETITGSQCSAASGNTGYSGRTGHTGHTGNTLCAEGLQVGYRTSRTEVTPVLRDVSAVIPPESLTVILGPNACGKSTLLRTLAGLLTPQQGRVSLGGEALATLRPAVLARQLSLLPQQPPIPEGITVFDLVARGRYAHQSFFAQWSPADAEAVTEALRRTGLDELGGRAVETLSGGQRQRCWIALALAQDTGLMLLDEPTTYLDVAHQVEVLRLLESLRAEGRTIVAVLHDLNHAARWATHLIAMREGRIHAAGPPAEVFTAETVQELFGMPCRVIEDPDTGSPVVLPR</sequence>
<keyword evidence="2" id="KW-0813">Transport</keyword>
<evidence type="ECO:0000256" key="4">
    <source>
        <dbReference type="ARBA" id="ARBA00022496"/>
    </source>
</evidence>
<dbReference type="Gene3D" id="3.40.50.300">
    <property type="entry name" value="P-loop containing nucleotide triphosphate hydrolases"/>
    <property type="match status" value="1"/>
</dbReference>
<evidence type="ECO:0000256" key="8">
    <source>
        <dbReference type="ARBA" id="ARBA00023065"/>
    </source>
</evidence>
<dbReference type="InterPro" id="IPR003439">
    <property type="entry name" value="ABC_transporter-like_ATP-bd"/>
</dbReference>
<evidence type="ECO:0000256" key="3">
    <source>
        <dbReference type="ARBA" id="ARBA00022475"/>
    </source>
</evidence>
<proteinExistence type="predicted"/>
<evidence type="ECO:0000256" key="6">
    <source>
        <dbReference type="ARBA" id="ARBA00022840"/>
    </source>
</evidence>
<evidence type="ECO:0000313" key="12">
    <source>
        <dbReference type="EMBL" id="MDR8018572.1"/>
    </source>
</evidence>
<dbReference type="Pfam" id="PF00005">
    <property type="entry name" value="ABC_tran"/>
    <property type="match status" value="1"/>
</dbReference>
<feature type="region of interest" description="Disordered" evidence="10">
    <location>
        <begin position="1"/>
        <end position="21"/>
    </location>
</feature>
<evidence type="ECO:0000256" key="2">
    <source>
        <dbReference type="ARBA" id="ARBA00022448"/>
    </source>
</evidence>
<dbReference type="SUPFAM" id="SSF52540">
    <property type="entry name" value="P-loop containing nucleoside triphosphate hydrolases"/>
    <property type="match status" value="1"/>
</dbReference>
<dbReference type="PANTHER" id="PTHR42771">
    <property type="entry name" value="IRON(3+)-HYDROXAMATE IMPORT ATP-BINDING PROTEIN FHUC"/>
    <property type="match status" value="1"/>
</dbReference>
<evidence type="ECO:0000256" key="1">
    <source>
        <dbReference type="ARBA" id="ARBA00004202"/>
    </source>
</evidence>
<dbReference type="CDD" id="cd03214">
    <property type="entry name" value="ABC_Iron-Siderophores_B12_Hemin"/>
    <property type="match status" value="1"/>
</dbReference>
<dbReference type="InterPro" id="IPR051535">
    <property type="entry name" value="Siderophore_ABC-ATPase"/>
</dbReference>
<dbReference type="InterPro" id="IPR003593">
    <property type="entry name" value="AAA+_ATPase"/>
</dbReference>
<dbReference type="EMBL" id="JAVKGR010000002">
    <property type="protein sequence ID" value="MDR8018572.1"/>
    <property type="molecule type" value="Genomic_DNA"/>
</dbReference>
<evidence type="ECO:0000259" key="11">
    <source>
        <dbReference type="PROSITE" id="PS50893"/>
    </source>
</evidence>